<dbReference type="VEuPathDB" id="FungiDB:VP01_7244g1"/>
<dbReference type="AlphaFoldDB" id="A0A0L6UD24"/>
<accession>A0A0L6UD24</accession>
<feature type="non-terminal residue" evidence="1">
    <location>
        <position position="1"/>
    </location>
</feature>
<dbReference type="EMBL" id="LAVV01012655">
    <property type="protein sequence ID" value="KNZ46459.1"/>
    <property type="molecule type" value="Genomic_DNA"/>
</dbReference>
<sequence length="65" mass="7519">SLVTLSLHTFLKATEEWYFETDYPNHNHPASEDPQAHFKNHHLTPDQYTKVKTLTQAGLKPAEML</sequence>
<gene>
    <name evidence="1" type="ORF">VP01_7244g1</name>
</gene>
<comment type="caution">
    <text evidence="1">The sequence shown here is derived from an EMBL/GenBank/DDBJ whole genome shotgun (WGS) entry which is preliminary data.</text>
</comment>
<protein>
    <submittedName>
        <fullName evidence="1">Uncharacterized protein</fullName>
    </submittedName>
</protein>
<evidence type="ECO:0000313" key="1">
    <source>
        <dbReference type="EMBL" id="KNZ46459.1"/>
    </source>
</evidence>
<name>A0A0L6UD24_9BASI</name>
<dbReference type="Proteomes" id="UP000037035">
    <property type="component" value="Unassembled WGS sequence"/>
</dbReference>
<evidence type="ECO:0000313" key="2">
    <source>
        <dbReference type="Proteomes" id="UP000037035"/>
    </source>
</evidence>
<organism evidence="1 2">
    <name type="scientific">Puccinia sorghi</name>
    <dbReference type="NCBI Taxonomy" id="27349"/>
    <lineage>
        <taxon>Eukaryota</taxon>
        <taxon>Fungi</taxon>
        <taxon>Dikarya</taxon>
        <taxon>Basidiomycota</taxon>
        <taxon>Pucciniomycotina</taxon>
        <taxon>Pucciniomycetes</taxon>
        <taxon>Pucciniales</taxon>
        <taxon>Pucciniaceae</taxon>
        <taxon>Puccinia</taxon>
    </lineage>
</organism>
<keyword evidence="2" id="KW-1185">Reference proteome</keyword>
<reference evidence="1 2" key="1">
    <citation type="submission" date="2015-08" db="EMBL/GenBank/DDBJ databases">
        <title>Next Generation Sequencing and Analysis of the Genome of Puccinia sorghi L Schw, the Causal Agent of Maize Common Rust.</title>
        <authorList>
            <person name="Rochi L."/>
            <person name="Burguener G."/>
            <person name="Darino M."/>
            <person name="Turjanski A."/>
            <person name="Kreff E."/>
            <person name="Dieguez M.J."/>
            <person name="Sacco F."/>
        </authorList>
    </citation>
    <scope>NUCLEOTIDE SEQUENCE [LARGE SCALE GENOMIC DNA]</scope>
    <source>
        <strain evidence="1 2">RO10H11247</strain>
    </source>
</reference>
<proteinExistence type="predicted"/>
<dbReference type="OrthoDB" id="2507671at2759"/>